<dbReference type="SUPFAM" id="SSF53383">
    <property type="entry name" value="PLP-dependent transferases"/>
    <property type="match status" value="1"/>
</dbReference>
<keyword evidence="4" id="KW-0032">Aminotransferase</keyword>
<dbReference type="InterPro" id="IPR000192">
    <property type="entry name" value="Aminotrans_V_dom"/>
</dbReference>
<dbReference type="RefSeq" id="WP_033178921.1">
    <property type="nucleotide sequence ID" value="NZ_CP030140.1"/>
</dbReference>
<dbReference type="PANTHER" id="PTHR43586:SF8">
    <property type="entry name" value="CYSTEINE DESULFURASE 1, CHLOROPLASTIC"/>
    <property type="match status" value="1"/>
</dbReference>
<dbReference type="InterPro" id="IPR015422">
    <property type="entry name" value="PyrdxlP-dep_Trfase_small"/>
</dbReference>
<evidence type="ECO:0000256" key="2">
    <source>
        <dbReference type="ARBA" id="ARBA00022898"/>
    </source>
</evidence>
<dbReference type="InterPro" id="IPR015421">
    <property type="entry name" value="PyrdxlP-dep_Trfase_major"/>
</dbReference>
<dbReference type="PANTHER" id="PTHR43586">
    <property type="entry name" value="CYSTEINE DESULFURASE"/>
    <property type="match status" value="1"/>
</dbReference>
<dbReference type="InterPro" id="IPR015424">
    <property type="entry name" value="PyrdxlP-dep_Trfase"/>
</dbReference>
<feature type="domain" description="Aminotransferase class V" evidence="3">
    <location>
        <begin position="18"/>
        <end position="374"/>
    </location>
</feature>
<keyword evidence="2" id="KW-0663">Pyridoxal phosphate</keyword>
<sequence>MNNVKNNFPMFKNHPDIVYFDNSALTFKPQMVIDEGNWFYQECSFSTRTSDSLLGMEIIQKFNYARKNIANIVDASEEELIFTSGTTESLNLIARMLKEKIEPGEIILSYFNHNSNIVPFFENFPHSSFKFIFVKNNQELLNNINSNTRIIAIPEISNNFDVDFNMAEIYLKAKQYNAILINDAAQAIVHKKVSLKHSDVIAFSGNKIYGPMGTGALVVKKQLLDQLKPVKWGGGQVQDLNLCSWNPKPTIAKFEPGTPNLPGIFQFSKAIDFVRSISYEAIQKHEKAIADYLYDELNKVNNVQIDSQRGSHLVLFNIKNWPAQDVASYLGHHNIYVRSGVFCAHSFREIKKYQNSYIRVSIAFYNTKEDVDKLIETLIKSGGNFLEFI</sequence>
<keyword evidence="4" id="KW-0808">Transferase</keyword>
<evidence type="ECO:0000313" key="5">
    <source>
        <dbReference type="Proteomes" id="UP000250218"/>
    </source>
</evidence>
<reference evidence="5" key="1">
    <citation type="submission" date="2018-06" db="EMBL/GenBank/DDBJ databases">
        <title>Complete genome sequences of Mycoplasma anatis, M. anseris and M. cloacale type strains.</title>
        <authorList>
            <person name="Grozner D."/>
            <person name="Forro B."/>
            <person name="Sulyok K.M."/>
            <person name="Marton S."/>
            <person name="Kreizinger Z."/>
            <person name="Banyai K."/>
            <person name="Gyuranecz M."/>
        </authorList>
    </citation>
    <scope>NUCLEOTIDE SEQUENCE [LARGE SCALE GENOMIC DNA]</scope>
    <source>
        <strain evidence="5">ATCC 49234</strain>
    </source>
</reference>
<dbReference type="Proteomes" id="UP000250218">
    <property type="component" value="Chromosome"/>
</dbReference>
<dbReference type="EMBL" id="CP030140">
    <property type="protein sequence ID" value="AWX69685.1"/>
    <property type="molecule type" value="Genomic_DNA"/>
</dbReference>
<protein>
    <submittedName>
        <fullName evidence="4">Aminotransferase class V-fold PLP-dependent enzyme</fullName>
    </submittedName>
</protein>
<dbReference type="KEGG" id="mane:DP065_02940"/>
<evidence type="ECO:0000313" key="4">
    <source>
        <dbReference type="EMBL" id="AWX69685.1"/>
    </source>
</evidence>
<proteinExistence type="predicted"/>
<organism evidence="4 5">
    <name type="scientific">[Mycoplasma] anseris</name>
    <dbReference type="NCBI Taxonomy" id="92400"/>
    <lineage>
        <taxon>Bacteria</taxon>
        <taxon>Bacillati</taxon>
        <taxon>Mycoplasmatota</taxon>
        <taxon>Mycoplasmoidales</taxon>
        <taxon>Metamycoplasmataceae</taxon>
        <taxon>Metamycoplasma</taxon>
    </lineage>
</organism>
<dbReference type="Gene3D" id="3.40.640.10">
    <property type="entry name" value="Type I PLP-dependent aspartate aminotransferase-like (Major domain)"/>
    <property type="match status" value="1"/>
</dbReference>
<dbReference type="AlphaFoldDB" id="A0A2Z4NEA6"/>
<keyword evidence="5" id="KW-1185">Reference proteome</keyword>
<comment type="cofactor">
    <cofactor evidence="1">
        <name>pyridoxal 5'-phosphate</name>
        <dbReference type="ChEBI" id="CHEBI:597326"/>
    </cofactor>
</comment>
<evidence type="ECO:0000256" key="1">
    <source>
        <dbReference type="ARBA" id="ARBA00001933"/>
    </source>
</evidence>
<evidence type="ECO:0000259" key="3">
    <source>
        <dbReference type="Pfam" id="PF00266"/>
    </source>
</evidence>
<dbReference type="GO" id="GO:0008483">
    <property type="term" value="F:transaminase activity"/>
    <property type="evidence" value="ECO:0007669"/>
    <property type="project" value="UniProtKB-KW"/>
</dbReference>
<gene>
    <name evidence="4" type="ORF">DP065_02940</name>
</gene>
<dbReference type="Gene3D" id="3.90.1150.10">
    <property type="entry name" value="Aspartate Aminotransferase, domain 1"/>
    <property type="match status" value="1"/>
</dbReference>
<accession>A0A2Z4NEA6</accession>
<name>A0A2Z4NEA6_9BACT</name>
<dbReference type="Pfam" id="PF00266">
    <property type="entry name" value="Aminotran_5"/>
    <property type="match status" value="1"/>
</dbReference>